<dbReference type="SUPFAM" id="SSF47592">
    <property type="entry name" value="SWIB/MDM2 domain"/>
    <property type="match status" value="1"/>
</dbReference>
<evidence type="ECO:0000313" key="7">
    <source>
        <dbReference type="Proteomes" id="UP000648187"/>
    </source>
</evidence>
<dbReference type="CDD" id="cd11608">
    <property type="entry name" value="eIF2D_C"/>
    <property type="match status" value="1"/>
</dbReference>
<gene>
    <name evidence="6" type="ORF">HW555_005422</name>
</gene>
<dbReference type="CDD" id="cd21156">
    <property type="entry name" value="PUA_eIF2d-like"/>
    <property type="match status" value="1"/>
</dbReference>
<dbReference type="InterPro" id="IPR001950">
    <property type="entry name" value="SUI1"/>
</dbReference>
<evidence type="ECO:0000256" key="3">
    <source>
        <dbReference type="SAM" id="MobiDB-lite"/>
    </source>
</evidence>
<organism evidence="6 7">
    <name type="scientific">Spodoptera exigua</name>
    <name type="common">Beet armyworm</name>
    <name type="synonym">Noctua fulgens</name>
    <dbReference type="NCBI Taxonomy" id="7107"/>
    <lineage>
        <taxon>Eukaryota</taxon>
        <taxon>Metazoa</taxon>
        <taxon>Ecdysozoa</taxon>
        <taxon>Arthropoda</taxon>
        <taxon>Hexapoda</taxon>
        <taxon>Insecta</taxon>
        <taxon>Pterygota</taxon>
        <taxon>Neoptera</taxon>
        <taxon>Endopterygota</taxon>
        <taxon>Lepidoptera</taxon>
        <taxon>Glossata</taxon>
        <taxon>Ditrysia</taxon>
        <taxon>Noctuoidea</taxon>
        <taxon>Noctuidae</taxon>
        <taxon>Amphipyrinae</taxon>
        <taxon>Spodoptera</taxon>
    </lineage>
</organism>
<evidence type="ECO:0008006" key="8">
    <source>
        <dbReference type="Google" id="ProtNLM"/>
    </source>
</evidence>
<dbReference type="PANTHER" id="PTHR12217:SF4">
    <property type="entry name" value="EUKARYOTIC TRANSLATION INITIATION FACTOR 2D"/>
    <property type="match status" value="1"/>
</dbReference>
<dbReference type="EMBL" id="JACKWZ010000070">
    <property type="protein sequence ID" value="KAF9417499.1"/>
    <property type="molecule type" value="Genomic_DNA"/>
</dbReference>
<comment type="caution">
    <text evidence="6">The sequence shown here is derived from an EMBL/GenBank/DDBJ whole genome shotgun (WGS) entry which is preliminary data.</text>
</comment>
<dbReference type="Proteomes" id="UP000648187">
    <property type="component" value="Unassembled WGS sequence"/>
</dbReference>
<keyword evidence="2" id="KW-0963">Cytoplasm</keyword>
<dbReference type="CDD" id="cd11610">
    <property type="entry name" value="eIF2D_N"/>
    <property type="match status" value="1"/>
</dbReference>
<keyword evidence="7" id="KW-1185">Reference proteome</keyword>
<feature type="domain" description="SUI1" evidence="4">
    <location>
        <begin position="496"/>
        <end position="568"/>
    </location>
</feature>
<dbReference type="PANTHER" id="PTHR12217">
    <property type="entry name" value="EUKARYOTIC TRANSLATION INITIATION FACTOR 2D"/>
    <property type="match status" value="1"/>
</dbReference>
<dbReference type="Pfam" id="PF26291">
    <property type="entry name" value="SWIB_eIF2D"/>
    <property type="match status" value="1"/>
</dbReference>
<feature type="region of interest" description="Disordered" evidence="3">
    <location>
        <begin position="228"/>
        <end position="259"/>
    </location>
</feature>
<dbReference type="InterPro" id="IPR015947">
    <property type="entry name" value="PUA-like_sf"/>
</dbReference>
<evidence type="ECO:0000313" key="6">
    <source>
        <dbReference type="EMBL" id="KAF9417499.1"/>
    </source>
</evidence>
<dbReference type="SUPFAM" id="SSF88697">
    <property type="entry name" value="PUA domain-like"/>
    <property type="match status" value="1"/>
</dbReference>
<dbReference type="InterPro" id="IPR048247">
    <property type="entry name" value="eIF2D_N"/>
</dbReference>
<dbReference type="InterPro" id="IPR039759">
    <property type="entry name" value="eIF2D_SUI1"/>
</dbReference>
<dbReference type="SUPFAM" id="SSF55159">
    <property type="entry name" value="eIF1-like"/>
    <property type="match status" value="1"/>
</dbReference>
<evidence type="ECO:0000259" key="4">
    <source>
        <dbReference type="PROSITE" id="PS50296"/>
    </source>
</evidence>
<accession>A0A835L6K2</accession>
<sequence length="586" mass="63858">MFAKPYKLKSNNTLKNSEKKHLAQRIQDEFPSTTDEKVKEIVSVKSTCICMRLVLHSGDLVNVYSVDGIPMVIETSEALIPTVCALWKVPNLVPVLAIHTPVLAKVQGGAPVYLPGVAIPSGGIGFPMFQRGSLIAMCTQENAAACIVGRATMSSADMLLRPAGVCLETLHVFGDLLCKDSKFSKVERPRLGPAGYSPTDITIDLTAHVTQLTIQPPLREEWPSLGRQEAPAPLPVQNEPSVIPDNLKDEVPSTEEENADDTLITDDSQMEEDDIPTDMDGLLQWCLLSFLKLEAKNIELPLKTNLLYRNYLVALCPPDRSLEVKKSSYKKLGKFLEVMQQEGLLEVREIEKGVDAVVAVNVSHPKVRAHAPGARIAPAPVQPATDYVAPQVREMFCVTANVADIFAPLKKGTALTAAEVRTTLTEYVKTRQLNSSQLKGAVVLDAVLAKITGKSEQEAVKWDVLMSSVQGKMTPSTEMRFSDGTVKLTKTKLEPVKMQVASRSGNKKVTLVSNLEQFGFNLAALSHVCQTGVAASCGVTRSPGARADQLMLQGDQTYFVAKLLIEKYGLPKKFVEGADKALKKKK</sequence>
<dbReference type="InterPro" id="IPR036885">
    <property type="entry name" value="SWIB_MDM2_dom_sf"/>
</dbReference>
<dbReference type="InterPro" id="IPR057429">
    <property type="entry name" value="WH_eIF2D"/>
</dbReference>
<dbReference type="InterPro" id="IPR003121">
    <property type="entry name" value="SWIB_MDM2_domain"/>
</dbReference>
<comment type="similarity">
    <text evidence="1">Belongs to the eIF2D family.</text>
</comment>
<dbReference type="GO" id="GO:0003743">
    <property type="term" value="F:translation initiation factor activity"/>
    <property type="evidence" value="ECO:0007669"/>
    <property type="project" value="InterPro"/>
</dbReference>
<dbReference type="Gene3D" id="3.10.400.20">
    <property type="match status" value="1"/>
</dbReference>
<dbReference type="InterPro" id="IPR039757">
    <property type="entry name" value="EIF2D"/>
</dbReference>
<dbReference type="AlphaFoldDB" id="A0A835L6K2"/>
<name>A0A835L6K2_SPOEX</name>
<dbReference type="PROSITE" id="PS50890">
    <property type="entry name" value="PUA"/>
    <property type="match status" value="1"/>
</dbReference>
<reference evidence="6" key="1">
    <citation type="submission" date="2020-08" db="EMBL/GenBank/DDBJ databases">
        <title>Spodoptera exigua strain:BAW_Kor-Di-RS1 Genome sequencing and assembly.</title>
        <authorList>
            <person name="Kim J."/>
            <person name="Nam H.Y."/>
            <person name="Kwon M."/>
            <person name="Choi J.H."/>
            <person name="Cho S.R."/>
            <person name="Kim G.-H."/>
        </authorList>
    </citation>
    <scope>NUCLEOTIDE SEQUENCE</scope>
    <source>
        <strain evidence="6">BAW_Kor-Di-RS1</strain>
        <tissue evidence="6">Whole-body</tissue>
    </source>
</reference>
<dbReference type="InterPro" id="IPR058886">
    <property type="entry name" value="SWIB_eIF2D"/>
</dbReference>
<dbReference type="InterPro" id="IPR036877">
    <property type="entry name" value="SUI1_dom_sf"/>
</dbReference>
<proteinExistence type="inferred from homology"/>
<evidence type="ECO:0000256" key="2">
    <source>
        <dbReference type="ARBA" id="ARBA00022490"/>
    </source>
</evidence>
<dbReference type="PROSITE" id="PS51925">
    <property type="entry name" value="SWIB_MDM2"/>
    <property type="match status" value="1"/>
</dbReference>
<dbReference type="Pfam" id="PF25304">
    <property type="entry name" value="WHD_eIF2D"/>
    <property type="match status" value="1"/>
</dbReference>
<dbReference type="GO" id="GO:0001731">
    <property type="term" value="P:formation of translation preinitiation complex"/>
    <property type="evidence" value="ECO:0007669"/>
    <property type="project" value="InterPro"/>
</dbReference>
<feature type="domain" description="DM2" evidence="5">
    <location>
        <begin position="391"/>
        <end position="475"/>
    </location>
</feature>
<evidence type="ECO:0000259" key="5">
    <source>
        <dbReference type="PROSITE" id="PS51925"/>
    </source>
</evidence>
<dbReference type="Pfam" id="PF17832">
    <property type="entry name" value="Pre-PUA"/>
    <property type="match status" value="1"/>
</dbReference>
<evidence type="ECO:0000256" key="1">
    <source>
        <dbReference type="ARBA" id="ARBA00010359"/>
    </source>
</evidence>
<dbReference type="Pfam" id="PF26292">
    <property type="entry name" value="PUA_elF2D"/>
    <property type="match status" value="1"/>
</dbReference>
<dbReference type="InterPro" id="IPR048248">
    <property type="entry name" value="PUA_eIF2d-like"/>
</dbReference>
<dbReference type="InterPro" id="IPR041366">
    <property type="entry name" value="Pre-PUA"/>
</dbReference>
<protein>
    <recommendedName>
        <fullName evidence="8">Ligatin</fullName>
    </recommendedName>
</protein>
<dbReference type="PROSITE" id="PS50296">
    <property type="entry name" value="SUI1"/>
    <property type="match status" value="1"/>
</dbReference>
<dbReference type="Gene3D" id="3.30.780.10">
    <property type="entry name" value="SUI1-like domain"/>
    <property type="match status" value="1"/>
</dbReference>
<dbReference type="Pfam" id="PF01253">
    <property type="entry name" value="SUI1"/>
    <property type="match status" value="1"/>
</dbReference>